<name>A7AQ30_BABBO</name>
<dbReference type="KEGG" id="bbo:BBOV_III011120"/>
<dbReference type="SUPFAM" id="SSF50249">
    <property type="entry name" value="Nucleic acid-binding proteins"/>
    <property type="match status" value="1"/>
</dbReference>
<reference evidence="2" key="3">
    <citation type="journal article" date="2021" name="Int. J. Parasitol.">
        <title>Comparative analysis of gene expression between Babesia bovis blood stages and kinetes allowed by improved genome annotation.</title>
        <authorList>
            <person name="Ueti M.W."/>
            <person name="Johnson W.C."/>
            <person name="Kappmeyer L.S."/>
            <person name="Herndon D.R."/>
            <person name="Mousel M.R."/>
            <person name="Reif K.E."/>
            <person name="Taus N.S."/>
            <person name="Ifeonu O.O."/>
            <person name="Silva J.C."/>
            <person name="Suarez C.E."/>
            <person name="Brayton K.A."/>
        </authorList>
    </citation>
    <scope>NUCLEOTIDE SEQUENCE [LARGE SCALE GENOMIC DNA]</scope>
</reference>
<proteinExistence type="predicted"/>
<reference evidence="1 2" key="1">
    <citation type="journal article" date="2007" name="PLoS Pathog.">
        <title>Genome sequence of Babesia bovis and comparative analysis of apicomplexan hemoprotozoa.</title>
        <authorList>
            <person name="Brayton K.A."/>
            <person name="Lau A.O.T."/>
            <person name="Herndon D.R."/>
            <person name="Hannick L."/>
            <person name="Kappmeyer L.S."/>
            <person name="Berens S.J."/>
            <person name="Bidwell S.L."/>
            <person name="Brown W.C."/>
            <person name="Crabtree J."/>
            <person name="Fadrosh D."/>
            <person name="Feldblum T."/>
            <person name="Forberger H.A."/>
            <person name="Haas B.J."/>
            <person name="Howell J.M."/>
            <person name="Khouri H."/>
            <person name="Koo H."/>
            <person name="Mann D.J."/>
            <person name="Norimine J."/>
            <person name="Paulsen I.T."/>
            <person name="Radune D."/>
            <person name="Ren Q."/>
            <person name="Smith R.K. Jr."/>
            <person name="Suarez C.E."/>
            <person name="White O."/>
            <person name="Wortman J.R."/>
            <person name="Knowles D.P. Jr."/>
            <person name="McElwain T.F."/>
            <person name="Nene V.M."/>
        </authorList>
    </citation>
    <scope>NUCLEOTIDE SEQUENCE [LARGE SCALE GENOMIC DNA]</scope>
    <source>
        <strain evidence="1">T2Bo</strain>
    </source>
</reference>
<dbReference type="VEuPathDB" id="PiroplasmaDB:BBOV_III011120"/>
<evidence type="ECO:0000313" key="1">
    <source>
        <dbReference type="EMBL" id="EDO08664.1"/>
    </source>
</evidence>
<dbReference type="GeneID" id="5480492"/>
<comment type="caution">
    <text evidence="1">The sequence shown here is derived from an EMBL/GenBank/DDBJ whole genome shotgun (WGS) entry which is preliminary data.</text>
</comment>
<dbReference type="InterPro" id="IPR036388">
    <property type="entry name" value="WH-like_DNA-bd_sf"/>
</dbReference>
<dbReference type="Gene3D" id="1.10.10.10">
    <property type="entry name" value="Winged helix-like DNA-binding domain superfamily/Winged helix DNA-binding domain"/>
    <property type="match status" value="1"/>
</dbReference>
<dbReference type="AlphaFoldDB" id="A7AQ30"/>
<evidence type="ECO:0008006" key="3">
    <source>
        <dbReference type="Google" id="ProtNLM"/>
    </source>
</evidence>
<dbReference type="InterPro" id="IPR012340">
    <property type="entry name" value="NA-bd_OB-fold"/>
</dbReference>
<dbReference type="Gene3D" id="2.40.50.140">
    <property type="entry name" value="Nucleic acid-binding proteins"/>
    <property type="match status" value="1"/>
</dbReference>
<dbReference type="OMA" id="NMIYSSW"/>
<dbReference type="eggNOG" id="ENOG502SCP2">
    <property type="taxonomic scope" value="Eukaryota"/>
</dbReference>
<gene>
    <name evidence="1" type="ORF">BBOV_III011120</name>
</gene>
<dbReference type="InParanoid" id="A7AQ30"/>
<protein>
    <recommendedName>
        <fullName evidence="3">Replication protein A C-terminal domain-containing protein</fullName>
    </recommendedName>
</protein>
<accession>A7AQ30</accession>
<evidence type="ECO:0000313" key="2">
    <source>
        <dbReference type="Proteomes" id="UP000002173"/>
    </source>
</evidence>
<reference evidence="2" key="2">
    <citation type="journal article" date="2020" name="Data Brief">
        <title>Transcriptome dataset of Babesia bovis life stages within vertebrate and invertebrate hosts.</title>
        <authorList>
            <person name="Ueti M.W."/>
            <person name="Johnson W.C."/>
            <person name="Kappmeyer L.S."/>
            <person name="Herndon D.R."/>
            <person name="Mousel M.R."/>
            <person name="Reif K.E."/>
            <person name="Taus N.S."/>
            <person name="Ifeonu O.O."/>
            <person name="Silva J.C."/>
            <person name="Suarez C.E."/>
            <person name="Brayton K.A."/>
        </authorList>
    </citation>
    <scope>NUCLEOTIDE SEQUENCE [LARGE SCALE GENOMIC DNA]</scope>
</reference>
<dbReference type="Proteomes" id="UP000002173">
    <property type="component" value="Unassembled WGS sequence"/>
</dbReference>
<dbReference type="STRING" id="5865.A7AQ30"/>
<dbReference type="EMBL" id="AAXT01000001">
    <property type="protein sequence ID" value="EDO08664.1"/>
    <property type="molecule type" value="Genomic_DNA"/>
</dbReference>
<organism evidence="1 2">
    <name type="scientific">Babesia bovis</name>
    <dbReference type="NCBI Taxonomy" id="5865"/>
    <lineage>
        <taxon>Eukaryota</taxon>
        <taxon>Sar</taxon>
        <taxon>Alveolata</taxon>
        <taxon>Apicomplexa</taxon>
        <taxon>Aconoidasida</taxon>
        <taxon>Piroplasmida</taxon>
        <taxon>Babesiidae</taxon>
        <taxon>Babesia</taxon>
    </lineage>
</organism>
<dbReference type="RefSeq" id="XP_001612232.1">
    <property type="nucleotide sequence ID" value="XM_001612182.1"/>
</dbReference>
<sequence length="312" mass="35359">MFGGLGDHDAFGANWNLDEIQQLDDITAGGFLDDDADHLADDSTTTHQKVAPSRLSLMPVKISMIVNEWYKESGYIAFFNKIPDIIKILGRVERYMCTDENTQFVIDDGTARITCVYVHTNNLTPFRQKQLERVMQTTKMVVVYGSYNPVYSVKCPVLVIYKIREIYTANEFALHHFDVVNLILRNERESSTMQVANPIDSMPVVNIDNHVVGQMENMIPSGQPTNVQHQPAQMDADGGITLMRFIARTLAEETRKGNLNGITVTEITQRCNMHRNFQSITEQHVRKVLFELEKDASVYQTIDANTYASTDA</sequence>
<keyword evidence="2" id="KW-1185">Reference proteome</keyword>